<comment type="catalytic activity">
    <reaction evidence="1">
        <text>Exonucleolytic cleavage of poly(A) to 5'-AMP.</text>
        <dbReference type="EC" id="3.1.13.4"/>
    </reaction>
</comment>
<dbReference type="GO" id="GO:0004535">
    <property type="term" value="F:poly(A)-specific ribonuclease activity"/>
    <property type="evidence" value="ECO:0007669"/>
    <property type="project" value="UniProtKB-EC"/>
</dbReference>
<comment type="similarity">
    <text evidence="4">Belongs to the CAF1 family.</text>
</comment>
<protein>
    <recommendedName>
        <fullName evidence="5">poly(A)-specific ribonuclease</fullName>
        <ecNumber evidence="5">3.1.13.4</ecNumber>
    </recommendedName>
</protein>
<evidence type="ECO:0000256" key="11">
    <source>
        <dbReference type="ARBA" id="ARBA00022884"/>
    </source>
</evidence>
<feature type="region of interest" description="Disordered" evidence="15">
    <location>
        <begin position="21"/>
        <end position="63"/>
    </location>
</feature>
<dbReference type="Pfam" id="PF04857">
    <property type="entry name" value="CAF1"/>
    <property type="match status" value="2"/>
</dbReference>
<keyword evidence="8" id="KW-0479">Metal-binding</keyword>
<reference evidence="17" key="1">
    <citation type="journal article" date="2015" name="Genome Announc.">
        <title>Genome sequence of the AIDS-associated pathogen Penicillium marneffei (ATCC18224) and its near taxonomic relative Talaromyces stipitatus (ATCC10500).</title>
        <authorList>
            <person name="Nierman W.C."/>
            <person name="Fedorova-Abrams N.D."/>
            <person name="Andrianopoulos A."/>
        </authorList>
    </citation>
    <scope>NUCLEOTIDE SEQUENCE [LARGE SCALE GENOMIC DNA]</scope>
    <source>
        <strain evidence="17">ATCC 18224 / CBS 334.59 / QM 7333</strain>
    </source>
</reference>
<dbReference type="GO" id="GO:0003723">
    <property type="term" value="F:RNA binding"/>
    <property type="evidence" value="ECO:0007669"/>
    <property type="project" value="UniProtKB-KW"/>
</dbReference>
<keyword evidence="12" id="KW-0805">Transcription regulation</keyword>
<keyword evidence="13" id="KW-0804">Transcription</keyword>
<evidence type="ECO:0000256" key="4">
    <source>
        <dbReference type="ARBA" id="ARBA00008372"/>
    </source>
</evidence>
<keyword evidence="6" id="KW-0963">Cytoplasm</keyword>
<dbReference type="GO" id="GO:0030014">
    <property type="term" value="C:CCR4-NOT complex"/>
    <property type="evidence" value="ECO:0007669"/>
    <property type="project" value="InterPro"/>
</dbReference>
<dbReference type="FunFam" id="3.30.420.10:FF:000056">
    <property type="entry name" value="CCR4-NOT core complex subunit Caf1"/>
    <property type="match status" value="1"/>
</dbReference>
<keyword evidence="14" id="KW-0539">Nucleus</keyword>
<evidence type="ECO:0000256" key="1">
    <source>
        <dbReference type="ARBA" id="ARBA00001663"/>
    </source>
</evidence>
<dbReference type="HOGENOM" id="CLU_027974_3_0_1"/>
<evidence type="ECO:0000256" key="7">
    <source>
        <dbReference type="ARBA" id="ARBA00022722"/>
    </source>
</evidence>
<feature type="compositionally biased region" description="Low complexity" evidence="15">
    <location>
        <begin position="21"/>
        <end position="44"/>
    </location>
</feature>
<dbReference type="EC" id="3.1.13.4" evidence="5"/>
<dbReference type="InterPro" id="IPR006941">
    <property type="entry name" value="RNase_CAF1"/>
</dbReference>
<gene>
    <name evidence="16" type="ORF">PMAA_037530</name>
</gene>
<dbReference type="STRING" id="441960.B6Q2A0"/>
<name>B6Q2A0_TALMQ</name>
<dbReference type="GO" id="GO:0005737">
    <property type="term" value="C:cytoplasm"/>
    <property type="evidence" value="ECO:0007669"/>
    <property type="project" value="UniProtKB-SubCell"/>
</dbReference>
<evidence type="ECO:0000313" key="17">
    <source>
        <dbReference type="Proteomes" id="UP000001294"/>
    </source>
</evidence>
<dbReference type="InterPro" id="IPR012337">
    <property type="entry name" value="RNaseH-like_sf"/>
</dbReference>
<dbReference type="PhylomeDB" id="B6Q2A0"/>
<evidence type="ECO:0000256" key="2">
    <source>
        <dbReference type="ARBA" id="ARBA00004123"/>
    </source>
</evidence>
<organism evidence="16 17">
    <name type="scientific">Talaromyces marneffei (strain ATCC 18224 / CBS 334.59 / QM 7333)</name>
    <name type="common">Penicillium marneffei</name>
    <dbReference type="NCBI Taxonomy" id="441960"/>
    <lineage>
        <taxon>Eukaryota</taxon>
        <taxon>Fungi</taxon>
        <taxon>Dikarya</taxon>
        <taxon>Ascomycota</taxon>
        <taxon>Pezizomycotina</taxon>
        <taxon>Eurotiomycetes</taxon>
        <taxon>Eurotiomycetidae</taxon>
        <taxon>Eurotiales</taxon>
        <taxon>Trichocomaceae</taxon>
        <taxon>Talaromyces</taxon>
        <taxon>Talaromyces sect. Talaromyces</taxon>
    </lineage>
</organism>
<evidence type="ECO:0000313" key="16">
    <source>
        <dbReference type="EMBL" id="EEA28971.1"/>
    </source>
</evidence>
<dbReference type="PANTHER" id="PTHR10797">
    <property type="entry name" value="CCR4-NOT TRANSCRIPTION COMPLEX SUBUNIT"/>
    <property type="match status" value="1"/>
</dbReference>
<keyword evidence="7" id="KW-0540">Nuclease</keyword>
<proteinExistence type="inferred from homology"/>
<dbReference type="InterPro" id="IPR036397">
    <property type="entry name" value="RNaseH_sf"/>
</dbReference>
<dbReference type="SUPFAM" id="SSF53098">
    <property type="entry name" value="Ribonuclease H-like"/>
    <property type="match status" value="1"/>
</dbReference>
<accession>B6Q2A0</accession>
<keyword evidence="17" id="KW-1185">Reference proteome</keyword>
<evidence type="ECO:0000256" key="15">
    <source>
        <dbReference type="SAM" id="MobiDB-lite"/>
    </source>
</evidence>
<dbReference type="GO" id="GO:0046872">
    <property type="term" value="F:metal ion binding"/>
    <property type="evidence" value="ECO:0007669"/>
    <property type="project" value="UniProtKB-KW"/>
</dbReference>
<sequence>MPPPVGRYGPSALNAPFAHLQQAHQLQQTQQQQSQSQHHAAHTQSVNAALPPPSLGGHPGFSAVASSSTANPFGLGNANGVGAFGADAANGTGLASHAAQMGFVRGAQMQQQQQQLHQAQDGRLMLEGKANSIKTRIRDVWKHNLAQEMAVLRRLVERYPYISMDTEFPGIVARPMGAFTTKADYHYQTLRCNVDLLKMIQLGITLFSPEGELPPATPTEANGQGYAGNYGPAPCTWQFNFRFSLEDDMYAQDSTSMLAKAGIDFSMHEKNGIDPIEFGALLMSSGLVLLDDVHWISFHSGYDFGYLMKIMLCKPLPEDEEEFHKLLRIFFPSLYDIKYLMKHAGRNQTANDSPLTPAALQVINNLGQKSGLQDIADELGVKRVGIAHQAGSDSLVTGEIYWKMRQIVFNGTIDEAKYSGQVWGLNGQLPAMTTYYAQQTPNLNGATIYSATGTPSTPNNATTNAGGSAHTPSHIGAGALTPGGGGGVFGAFQMGKS</sequence>
<dbReference type="Proteomes" id="UP000001294">
    <property type="component" value="Unassembled WGS sequence"/>
</dbReference>
<keyword evidence="10" id="KW-0269">Exonuclease</keyword>
<dbReference type="VEuPathDB" id="FungiDB:PMAA_037530"/>
<dbReference type="EMBL" id="DS995899">
    <property type="protein sequence ID" value="EEA28971.1"/>
    <property type="molecule type" value="Genomic_DNA"/>
</dbReference>
<evidence type="ECO:0000256" key="3">
    <source>
        <dbReference type="ARBA" id="ARBA00004496"/>
    </source>
</evidence>
<dbReference type="AlphaFoldDB" id="B6Q2A0"/>
<evidence type="ECO:0000256" key="9">
    <source>
        <dbReference type="ARBA" id="ARBA00022801"/>
    </source>
</evidence>
<evidence type="ECO:0000256" key="5">
    <source>
        <dbReference type="ARBA" id="ARBA00012161"/>
    </source>
</evidence>
<evidence type="ECO:0000256" key="12">
    <source>
        <dbReference type="ARBA" id="ARBA00023015"/>
    </source>
</evidence>
<evidence type="ECO:0000256" key="13">
    <source>
        <dbReference type="ARBA" id="ARBA00023163"/>
    </source>
</evidence>
<dbReference type="InterPro" id="IPR039637">
    <property type="entry name" value="CNOT7/CNOT8/Pop2"/>
</dbReference>
<comment type="subcellular location">
    <subcellularLocation>
        <location evidence="3">Cytoplasm</location>
    </subcellularLocation>
    <subcellularLocation>
        <location evidence="2">Nucleus</location>
    </subcellularLocation>
</comment>
<keyword evidence="11" id="KW-0694">RNA-binding</keyword>
<dbReference type="GO" id="GO:0005634">
    <property type="term" value="C:nucleus"/>
    <property type="evidence" value="ECO:0007669"/>
    <property type="project" value="UniProtKB-SubCell"/>
</dbReference>
<evidence type="ECO:0000256" key="10">
    <source>
        <dbReference type="ARBA" id="ARBA00022839"/>
    </source>
</evidence>
<keyword evidence="9" id="KW-0378">Hydrolase</keyword>
<evidence type="ECO:0000256" key="6">
    <source>
        <dbReference type="ARBA" id="ARBA00022490"/>
    </source>
</evidence>
<evidence type="ECO:0000256" key="14">
    <source>
        <dbReference type="ARBA" id="ARBA00023242"/>
    </source>
</evidence>
<dbReference type="Gene3D" id="3.30.420.10">
    <property type="entry name" value="Ribonuclease H-like superfamily/Ribonuclease H"/>
    <property type="match status" value="1"/>
</dbReference>
<evidence type="ECO:0000256" key="8">
    <source>
        <dbReference type="ARBA" id="ARBA00022723"/>
    </source>
</evidence>
<dbReference type="OrthoDB" id="1164111at2759"/>